<organism evidence="3 4">
    <name type="scientific">Staphylococcus gallinarum</name>
    <dbReference type="NCBI Taxonomy" id="1293"/>
    <lineage>
        <taxon>Bacteria</taxon>
        <taxon>Bacillati</taxon>
        <taxon>Bacillota</taxon>
        <taxon>Bacilli</taxon>
        <taxon>Bacillales</taxon>
        <taxon>Staphylococcaceae</taxon>
        <taxon>Staphylococcus</taxon>
    </lineage>
</organism>
<reference evidence="3 4" key="1">
    <citation type="journal article" date="2016" name="Front. Microbiol.">
        <title>Comprehensive Phylogenetic Analysis of Bovine Non-aureus Staphylococci Species Based on Whole-Genome Sequencing.</title>
        <authorList>
            <person name="Naushad S."/>
            <person name="Barkema H.W."/>
            <person name="Luby C."/>
            <person name="Condas L.A."/>
            <person name="Nobrega D.B."/>
            <person name="Carson D.A."/>
            <person name="De Buck J."/>
        </authorList>
    </citation>
    <scope>NUCLEOTIDE SEQUENCE [LARGE SCALE GENOMIC DNA]</scope>
    <source>
        <strain evidence="3 4">SNUC 1388</strain>
    </source>
</reference>
<dbReference type="Gene3D" id="3.40.630.30">
    <property type="match status" value="1"/>
</dbReference>
<evidence type="ECO:0000259" key="2">
    <source>
        <dbReference type="PROSITE" id="PS51186"/>
    </source>
</evidence>
<dbReference type="RefSeq" id="WP_119624558.1">
    <property type="nucleotide sequence ID" value="NZ_JAIBNU010000001.1"/>
</dbReference>
<dbReference type="EMBL" id="QXRZ01000005">
    <property type="protein sequence ID" value="RIL42421.1"/>
    <property type="molecule type" value="Genomic_DNA"/>
</dbReference>
<dbReference type="GO" id="GO:0008080">
    <property type="term" value="F:N-acetyltransferase activity"/>
    <property type="evidence" value="ECO:0007669"/>
    <property type="project" value="InterPro"/>
</dbReference>
<dbReference type="AlphaFoldDB" id="A0A418HMQ9"/>
<feature type="domain" description="N-acetyltransferase" evidence="2">
    <location>
        <begin position="1"/>
        <end position="134"/>
    </location>
</feature>
<proteinExistence type="predicted"/>
<dbReference type="InterPro" id="IPR000182">
    <property type="entry name" value="GNAT_dom"/>
</dbReference>
<gene>
    <name evidence="3" type="ORF">BUZ01_09530</name>
</gene>
<evidence type="ECO:0000313" key="3">
    <source>
        <dbReference type="EMBL" id="RIL42421.1"/>
    </source>
</evidence>
<dbReference type="PANTHER" id="PTHR13947:SF37">
    <property type="entry name" value="LD18367P"/>
    <property type="match status" value="1"/>
</dbReference>
<keyword evidence="1 3" id="KW-0808">Transferase</keyword>
<dbReference type="InterPro" id="IPR016181">
    <property type="entry name" value="Acyl_CoA_acyltransferase"/>
</dbReference>
<evidence type="ECO:0000256" key="1">
    <source>
        <dbReference type="ARBA" id="ARBA00022679"/>
    </source>
</evidence>
<protein>
    <submittedName>
        <fullName evidence="3">GNAT family N-acetyltransferase</fullName>
    </submittedName>
</protein>
<dbReference type="PANTHER" id="PTHR13947">
    <property type="entry name" value="GNAT FAMILY N-ACETYLTRANSFERASE"/>
    <property type="match status" value="1"/>
</dbReference>
<dbReference type="Pfam" id="PF13508">
    <property type="entry name" value="Acetyltransf_7"/>
    <property type="match status" value="1"/>
</dbReference>
<dbReference type="CDD" id="cd04301">
    <property type="entry name" value="NAT_SF"/>
    <property type="match status" value="1"/>
</dbReference>
<dbReference type="PROSITE" id="PS51186">
    <property type="entry name" value="GNAT"/>
    <property type="match status" value="1"/>
</dbReference>
<name>A0A418HMQ9_STAGA</name>
<sequence length="148" mass="16526">MLRKVSKTMDIPFELLLTADPSMQQLKKCLSEGCCYVLTENGDIIGSFIIKSSLDSLEITNIAVVESKQNQGVGKYLVDAICKAAEQRGYRSINVATGNSSIGQLAFYQKAGFRIVAVEMNYFVNNYEEPIYENGILCRDLIRLVKKL</sequence>
<dbReference type="SUPFAM" id="SSF55729">
    <property type="entry name" value="Acyl-CoA N-acyltransferases (Nat)"/>
    <property type="match status" value="1"/>
</dbReference>
<dbReference type="Proteomes" id="UP000283576">
    <property type="component" value="Unassembled WGS sequence"/>
</dbReference>
<accession>A0A418HMQ9</accession>
<evidence type="ECO:0000313" key="4">
    <source>
        <dbReference type="Proteomes" id="UP000283576"/>
    </source>
</evidence>
<comment type="caution">
    <text evidence="3">The sequence shown here is derived from an EMBL/GenBank/DDBJ whole genome shotgun (WGS) entry which is preliminary data.</text>
</comment>
<dbReference type="InterPro" id="IPR050769">
    <property type="entry name" value="NAT_camello-type"/>
</dbReference>